<dbReference type="Proteomes" id="UP000499080">
    <property type="component" value="Unassembled WGS sequence"/>
</dbReference>
<evidence type="ECO:0000313" key="2">
    <source>
        <dbReference type="Proteomes" id="UP000499080"/>
    </source>
</evidence>
<accession>A0A4Y2BIS6</accession>
<protein>
    <submittedName>
        <fullName evidence="1">Uncharacterized protein</fullName>
    </submittedName>
</protein>
<evidence type="ECO:0000313" key="1">
    <source>
        <dbReference type="EMBL" id="GBL91843.1"/>
    </source>
</evidence>
<reference evidence="1 2" key="1">
    <citation type="journal article" date="2019" name="Sci. Rep.">
        <title>Orb-weaving spider Araneus ventricosus genome elucidates the spidroin gene catalogue.</title>
        <authorList>
            <person name="Kono N."/>
            <person name="Nakamura H."/>
            <person name="Ohtoshi R."/>
            <person name="Moran D.A.P."/>
            <person name="Shinohara A."/>
            <person name="Yoshida Y."/>
            <person name="Fujiwara M."/>
            <person name="Mori M."/>
            <person name="Tomita M."/>
            <person name="Arakawa K."/>
        </authorList>
    </citation>
    <scope>NUCLEOTIDE SEQUENCE [LARGE SCALE GENOMIC DNA]</scope>
</reference>
<organism evidence="1 2">
    <name type="scientific">Araneus ventricosus</name>
    <name type="common">Orbweaver spider</name>
    <name type="synonym">Epeira ventricosa</name>
    <dbReference type="NCBI Taxonomy" id="182803"/>
    <lineage>
        <taxon>Eukaryota</taxon>
        <taxon>Metazoa</taxon>
        <taxon>Ecdysozoa</taxon>
        <taxon>Arthropoda</taxon>
        <taxon>Chelicerata</taxon>
        <taxon>Arachnida</taxon>
        <taxon>Araneae</taxon>
        <taxon>Araneomorphae</taxon>
        <taxon>Entelegynae</taxon>
        <taxon>Araneoidea</taxon>
        <taxon>Araneidae</taxon>
        <taxon>Araneus</taxon>
    </lineage>
</organism>
<dbReference type="EMBL" id="BGPR01000082">
    <property type="protein sequence ID" value="GBL91843.1"/>
    <property type="molecule type" value="Genomic_DNA"/>
</dbReference>
<sequence>MVECDGTAVNTRHNGGVICLLEREIARLLQWVVSQLHSNEIPRRHLIGHLDGPTTIPQEFSGPIGKMLSKCEHLPINESFLQILGIFPIIEKNVIDNFSIEQKYLWDICMAITSGQCSPSLAIKTL</sequence>
<dbReference type="OrthoDB" id="6617942at2759"/>
<gene>
    <name evidence="1" type="ORF">AVEN_172765_1</name>
</gene>
<dbReference type="AlphaFoldDB" id="A0A4Y2BIS6"/>
<comment type="caution">
    <text evidence="1">The sequence shown here is derived from an EMBL/GenBank/DDBJ whole genome shotgun (WGS) entry which is preliminary data.</text>
</comment>
<name>A0A4Y2BIS6_ARAVE</name>
<keyword evidence="2" id="KW-1185">Reference proteome</keyword>
<proteinExistence type="predicted"/>